<feature type="compositionally biased region" description="Basic residues" evidence="1">
    <location>
        <begin position="27"/>
        <end position="38"/>
    </location>
</feature>
<reference evidence="2" key="1">
    <citation type="submission" date="2014-09" db="EMBL/GenBank/DDBJ databases">
        <authorList>
            <person name="Magalhaes I.L.F."/>
            <person name="Oliveira U."/>
            <person name="Santos F.R."/>
            <person name="Vidigal T.H.D.A."/>
            <person name="Brescovit A.D."/>
            <person name="Santos A.J."/>
        </authorList>
    </citation>
    <scope>NUCLEOTIDE SEQUENCE</scope>
    <source>
        <tissue evidence="2">Shoot tissue taken approximately 20 cm above the soil surface</tissue>
    </source>
</reference>
<protein>
    <submittedName>
        <fullName evidence="2">Uncharacterized protein</fullName>
    </submittedName>
</protein>
<evidence type="ECO:0000313" key="2">
    <source>
        <dbReference type="EMBL" id="JAE13248.1"/>
    </source>
</evidence>
<dbReference type="EMBL" id="GBRH01184648">
    <property type="protein sequence ID" value="JAE13248.1"/>
    <property type="molecule type" value="Transcribed_RNA"/>
</dbReference>
<accession>A0A0A9FXZ0</accession>
<evidence type="ECO:0000256" key="1">
    <source>
        <dbReference type="SAM" id="MobiDB-lite"/>
    </source>
</evidence>
<proteinExistence type="predicted"/>
<name>A0A0A9FXZ0_ARUDO</name>
<reference evidence="2" key="2">
    <citation type="journal article" date="2015" name="Data Brief">
        <title>Shoot transcriptome of the giant reed, Arundo donax.</title>
        <authorList>
            <person name="Barrero R.A."/>
            <person name="Guerrero F.D."/>
            <person name="Moolhuijzen P."/>
            <person name="Goolsby J.A."/>
            <person name="Tidwell J."/>
            <person name="Bellgard S.E."/>
            <person name="Bellgard M.I."/>
        </authorList>
    </citation>
    <scope>NUCLEOTIDE SEQUENCE</scope>
    <source>
        <tissue evidence="2">Shoot tissue taken approximately 20 cm above the soil surface</tissue>
    </source>
</reference>
<feature type="region of interest" description="Disordered" evidence="1">
    <location>
        <begin position="21"/>
        <end position="48"/>
    </location>
</feature>
<organism evidence="2">
    <name type="scientific">Arundo donax</name>
    <name type="common">Giant reed</name>
    <name type="synonym">Donax arundinaceus</name>
    <dbReference type="NCBI Taxonomy" id="35708"/>
    <lineage>
        <taxon>Eukaryota</taxon>
        <taxon>Viridiplantae</taxon>
        <taxon>Streptophyta</taxon>
        <taxon>Embryophyta</taxon>
        <taxon>Tracheophyta</taxon>
        <taxon>Spermatophyta</taxon>
        <taxon>Magnoliopsida</taxon>
        <taxon>Liliopsida</taxon>
        <taxon>Poales</taxon>
        <taxon>Poaceae</taxon>
        <taxon>PACMAD clade</taxon>
        <taxon>Arundinoideae</taxon>
        <taxon>Arundineae</taxon>
        <taxon>Arundo</taxon>
    </lineage>
</organism>
<sequence length="48" mass="5573">MHLTRSSMGLVAHERYHLSLEAQEGARKRHPAMKKQRISKGEVYNPWG</sequence>
<dbReference type="AlphaFoldDB" id="A0A0A9FXZ0"/>